<reference evidence="3" key="1">
    <citation type="journal article" date="2005" name="Nature">
        <title>The map-based sequence of the rice genome.</title>
        <authorList>
            <consortium name="International rice genome sequencing project (IRGSP)"/>
            <person name="Matsumoto T."/>
            <person name="Wu J."/>
            <person name="Kanamori H."/>
            <person name="Katayose Y."/>
            <person name="Fujisawa M."/>
            <person name="Namiki N."/>
            <person name="Mizuno H."/>
            <person name="Yamamoto K."/>
            <person name="Antonio B.A."/>
            <person name="Baba T."/>
            <person name="Sakata K."/>
            <person name="Nagamura Y."/>
            <person name="Aoki H."/>
            <person name="Arikawa K."/>
            <person name="Arita K."/>
            <person name="Bito T."/>
            <person name="Chiden Y."/>
            <person name="Fujitsuka N."/>
            <person name="Fukunaka R."/>
            <person name="Hamada M."/>
            <person name="Harada C."/>
            <person name="Hayashi A."/>
            <person name="Hijishita S."/>
            <person name="Honda M."/>
            <person name="Hosokawa S."/>
            <person name="Ichikawa Y."/>
            <person name="Idonuma A."/>
            <person name="Iijima M."/>
            <person name="Ikeda M."/>
            <person name="Ikeno M."/>
            <person name="Ito K."/>
            <person name="Ito S."/>
            <person name="Ito T."/>
            <person name="Ito Y."/>
            <person name="Ito Y."/>
            <person name="Iwabuchi A."/>
            <person name="Kamiya K."/>
            <person name="Karasawa W."/>
            <person name="Kurita K."/>
            <person name="Katagiri S."/>
            <person name="Kikuta A."/>
            <person name="Kobayashi H."/>
            <person name="Kobayashi N."/>
            <person name="Machita K."/>
            <person name="Maehara T."/>
            <person name="Masukawa M."/>
            <person name="Mizubayashi T."/>
            <person name="Mukai Y."/>
            <person name="Nagasaki H."/>
            <person name="Nagata Y."/>
            <person name="Naito S."/>
            <person name="Nakashima M."/>
            <person name="Nakama Y."/>
            <person name="Nakamichi Y."/>
            <person name="Nakamura M."/>
            <person name="Meguro A."/>
            <person name="Negishi M."/>
            <person name="Ohta I."/>
            <person name="Ohta T."/>
            <person name="Okamoto M."/>
            <person name="Ono N."/>
            <person name="Saji S."/>
            <person name="Sakaguchi M."/>
            <person name="Sakai K."/>
            <person name="Shibata M."/>
            <person name="Shimokawa T."/>
            <person name="Song J."/>
            <person name="Takazaki Y."/>
            <person name="Terasawa K."/>
            <person name="Tsugane M."/>
            <person name="Tsuji K."/>
            <person name="Ueda S."/>
            <person name="Waki K."/>
            <person name="Yamagata H."/>
            <person name="Yamamoto M."/>
            <person name="Yamamoto S."/>
            <person name="Yamane H."/>
            <person name="Yoshiki S."/>
            <person name="Yoshihara R."/>
            <person name="Yukawa K."/>
            <person name="Zhong H."/>
            <person name="Yano M."/>
            <person name="Yuan Q."/>
            <person name="Ouyang S."/>
            <person name="Liu J."/>
            <person name="Jones K.M."/>
            <person name="Gansberger K."/>
            <person name="Moffat K."/>
            <person name="Hill J."/>
            <person name="Bera J."/>
            <person name="Fadrosh D."/>
            <person name="Jin S."/>
            <person name="Johri S."/>
            <person name="Kim M."/>
            <person name="Overton L."/>
            <person name="Reardon M."/>
            <person name="Tsitrin T."/>
            <person name="Vuong H."/>
            <person name="Weaver B."/>
            <person name="Ciecko A."/>
            <person name="Tallon L."/>
            <person name="Jackson J."/>
            <person name="Pai G."/>
            <person name="Aken S.V."/>
            <person name="Utterback T."/>
            <person name="Reidmuller S."/>
            <person name="Feldblyum T."/>
            <person name="Hsiao J."/>
            <person name="Zismann V."/>
            <person name="Iobst S."/>
            <person name="de Vazeille A.R."/>
            <person name="Buell C.R."/>
            <person name="Ying K."/>
            <person name="Li Y."/>
            <person name="Lu T."/>
            <person name="Huang Y."/>
            <person name="Zhao Q."/>
            <person name="Feng Q."/>
            <person name="Zhang L."/>
            <person name="Zhu J."/>
            <person name="Weng Q."/>
            <person name="Mu J."/>
            <person name="Lu Y."/>
            <person name="Fan D."/>
            <person name="Liu Y."/>
            <person name="Guan J."/>
            <person name="Zhang Y."/>
            <person name="Yu S."/>
            <person name="Liu X."/>
            <person name="Zhang Y."/>
            <person name="Hong G."/>
            <person name="Han B."/>
            <person name="Choisne N."/>
            <person name="Demange N."/>
            <person name="Orjeda G."/>
            <person name="Samain S."/>
            <person name="Cattolico L."/>
            <person name="Pelletier E."/>
            <person name="Couloux A."/>
            <person name="Segurens B."/>
            <person name="Wincker P."/>
            <person name="D'Hont A."/>
            <person name="Scarpelli C."/>
            <person name="Weissenbach J."/>
            <person name="Salanoubat M."/>
            <person name="Quetier F."/>
            <person name="Yu Y."/>
            <person name="Kim H.R."/>
            <person name="Rambo T."/>
            <person name="Currie J."/>
            <person name="Collura K."/>
            <person name="Luo M."/>
            <person name="Yang T."/>
            <person name="Ammiraju J.S.S."/>
            <person name="Engler F."/>
            <person name="Soderlund C."/>
            <person name="Wing R.A."/>
            <person name="Palmer L.E."/>
            <person name="de la Bastide M."/>
            <person name="Spiegel L."/>
            <person name="Nascimento L."/>
            <person name="Zutavern T."/>
            <person name="O'Shaughnessy A."/>
            <person name="Dike S."/>
            <person name="Dedhia N."/>
            <person name="Preston R."/>
            <person name="Balija V."/>
            <person name="McCombie W.R."/>
            <person name="Chow T."/>
            <person name="Chen H."/>
            <person name="Chung M."/>
            <person name="Chen C."/>
            <person name="Shaw J."/>
            <person name="Wu H."/>
            <person name="Hsiao K."/>
            <person name="Chao Y."/>
            <person name="Chu M."/>
            <person name="Cheng C."/>
            <person name="Hour A."/>
            <person name="Lee P."/>
            <person name="Lin S."/>
            <person name="Lin Y."/>
            <person name="Liou J."/>
            <person name="Liu S."/>
            <person name="Hsing Y."/>
            <person name="Raghuvanshi S."/>
            <person name="Mohanty A."/>
            <person name="Bharti A.K."/>
            <person name="Gaur A."/>
            <person name="Gupta V."/>
            <person name="Kumar D."/>
            <person name="Ravi V."/>
            <person name="Vij S."/>
            <person name="Kapur A."/>
            <person name="Khurana P."/>
            <person name="Khurana P."/>
            <person name="Khurana J.P."/>
            <person name="Tyagi A.K."/>
            <person name="Gaikwad K."/>
            <person name="Singh A."/>
            <person name="Dalal V."/>
            <person name="Srivastava S."/>
            <person name="Dixit A."/>
            <person name="Pal A.K."/>
            <person name="Ghazi I.A."/>
            <person name="Yadav M."/>
            <person name="Pandit A."/>
            <person name="Bhargava A."/>
            <person name="Sureshbabu K."/>
            <person name="Batra K."/>
            <person name="Sharma T.R."/>
            <person name="Mohapatra T."/>
            <person name="Singh N.K."/>
            <person name="Messing J."/>
            <person name="Nelson A.B."/>
            <person name="Fuks G."/>
            <person name="Kavchok S."/>
            <person name="Keizer G."/>
            <person name="Linton E."/>
            <person name="Llaca V."/>
            <person name="Song R."/>
            <person name="Tanyolac B."/>
            <person name="Young S."/>
            <person name="Ho-Il K."/>
            <person name="Hahn J.H."/>
            <person name="Sangsakoo G."/>
            <person name="Vanavichit A."/>
            <person name="de Mattos Luiz.A.T."/>
            <person name="Zimmer P.D."/>
            <person name="Malone G."/>
            <person name="Dellagostin O."/>
            <person name="de Oliveira A.C."/>
            <person name="Bevan M."/>
            <person name="Bancroft I."/>
            <person name="Minx P."/>
            <person name="Cordum H."/>
            <person name="Wilson R."/>
            <person name="Cheng Z."/>
            <person name="Jin W."/>
            <person name="Jiang J."/>
            <person name="Leong S.A."/>
            <person name="Iwama H."/>
            <person name="Gojobori T."/>
            <person name="Itoh T."/>
            <person name="Niimura Y."/>
            <person name="Fujii Y."/>
            <person name="Habara T."/>
            <person name="Sakai H."/>
            <person name="Sato Y."/>
            <person name="Wilson G."/>
            <person name="Kumar K."/>
            <person name="McCouch S."/>
            <person name="Juretic N."/>
            <person name="Hoen D."/>
            <person name="Wright S."/>
            <person name="Bruskiewich R."/>
            <person name="Bureau T."/>
            <person name="Miyao A."/>
            <person name="Hirochika H."/>
            <person name="Nishikawa T."/>
            <person name="Kadowaki K."/>
            <person name="Sugiura M."/>
            <person name="Burr B."/>
            <person name="Sasaki T."/>
        </authorList>
    </citation>
    <scope>NUCLEOTIDE SEQUENCE [LARGE SCALE GENOMIC DNA]</scope>
    <source>
        <strain evidence="3">cv. Nipponbare</strain>
    </source>
</reference>
<dbReference type="EMBL" id="AP014967">
    <property type="protein sequence ID" value="BAT12492.1"/>
    <property type="molecule type" value="Genomic_DNA"/>
</dbReference>
<protein>
    <submittedName>
        <fullName evidence="2">Os11g0127951 protein</fullName>
    </submittedName>
</protein>
<gene>
    <name evidence="2" type="ordered locus">Os11g0127951</name>
    <name evidence="2" type="ORF">OSNPB_110127951</name>
</gene>
<feature type="region of interest" description="Disordered" evidence="1">
    <location>
        <begin position="24"/>
        <end position="48"/>
    </location>
</feature>
<sequence length="82" mass="9256">MGGGGGELGFRPSRTLLDLIRACRPAAPRRPESPLRHSRRHRRPRTVGGKVARFVGGKRRVRFPWQSPAVSDDDCPRSERVR</sequence>
<dbReference type="AlphaFoldDB" id="A0A0P0XYN9"/>
<evidence type="ECO:0000256" key="1">
    <source>
        <dbReference type="SAM" id="MobiDB-lite"/>
    </source>
</evidence>
<dbReference type="Proteomes" id="UP000059680">
    <property type="component" value="Chromosome 11"/>
</dbReference>
<organism evidence="2 3">
    <name type="scientific">Oryza sativa subsp. japonica</name>
    <name type="common">Rice</name>
    <dbReference type="NCBI Taxonomy" id="39947"/>
    <lineage>
        <taxon>Eukaryota</taxon>
        <taxon>Viridiplantae</taxon>
        <taxon>Streptophyta</taxon>
        <taxon>Embryophyta</taxon>
        <taxon>Tracheophyta</taxon>
        <taxon>Spermatophyta</taxon>
        <taxon>Magnoliopsida</taxon>
        <taxon>Liliopsida</taxon>
        <taxon>Poales</taxon>
        <taxon>Poaceae</taxon>
        <taxon>BOP clade</taxon>
        <taxon>Oryzoideae</taxon>
        <taxon>Oryzeae</taxon>
        <taxon>Oryzinae</taxon>
        <taxon>Oryza</taxon>
        <taxon>Oryza sativa</taxon>
    </lineage>
</organism>
<name>A0A0P0XYN9_ORYSJ</name>
<dbReference type="PaxDb" id="39947-A0A0P0XYN9"/>
<dbReference type="Gramene" id="Os11t0127951-00">
    <property type="protein sequence ID" value="Os11t0127951-00"/>
    <property type="gene ID" value="Os11g0127951"/>
</dbReference>
<feature type="compositionally biased region" description="Basic residues" evidence="1">
    <location>
        <begin position="36"/>
        <end position="45"/>
    </location>
</feature>
<evidence type="ECO:0000313" key="2">
    <source>
        <dbReference type="EMBL" id="BAT12492.1"/>
    </source>
</evidence>
<proteinExistence type="predicted"/>
<reference evidence="2 3" key="2">
    <citation type="journal article" date="2013" name="Plant Cell Physiol.">
        <title>Rice Annotation Project Database (RAP-DB): an integrative and interactive database for rice genomics.</title>
        <authorList>
            <person name="Sakai H."/>
            <person name="Lee S.S."/>
            <person name="Tanaka T."/>
            <person name="Numa H."/>
            <person name="Kim J."/>
            <person name="Kawahara Y."/>
            <person name="Wakimoto H."/>
            <person name="Yang C.C."/>
            <person name="Iwamoto M."/>
            <person name="Abe T."/>
            <person name="Yamada Y."/>
            <person name="Muto A."/>
            <person name="Inokuchi H."/>
            <person name="Ikemura T."/>
            <person name="Matsumoto T."/>
            <person name="Sasaki T."/>
            <person name="Itoh T."/>
        </authorList>
    </citation>
    <scope>NUCLEOTIDE SEQUENCE [LARGE SCALE GENOMIC DNA]</scope>
    <source>
        <strain evidence="3">cv. Nipponbare</strain>
    </source>
</reference>
<dbReference type="InParanoid" id="A0A0P0XYN9"/>
<keyword evidence="3" id="KW-1185">Reference proteome</keyword>
<reference evidence="2 3" key="3">
    <citation type="journal article" date="2013" name="Rice">
        <title>Improvement of the Oryza sativa Nipponbare reference genome using next generation sequence and optical map data.</title>
        <authorList>
            <person name="Kawahara Y."/>
            <person name="de la Bastide M."/>
            <person name="Hamilton J.P."/>
            <person name="Kanamori H."/>
            <person name="McCombie W.R."/>
            <person name="Ouyang S."/>
            <person name="Schwartz D.C."/>
            <person name="Tanaka T."/>
            <person name="Wu J."/>
            <person name="Zhou S."/>
            <person name="Childs K.L."/>
            <person name="Davidson R.M."/>
            <person name="Lin H."/>
            <person name="Quesada-Ocampo L."/>
            <person name="Vaillancourt B."/>
            <person name="Sakai H."/>
            <person name="Lee S.S."/>
            <person name="Kim J."/>
            <person name="Numa H."/>
            <person name="Itoh T."/>
            <person name="Buell C.R."/>
            <person name="Matsumoto T."/>
        </authorList>
    </citation>
    <scope>NUCLEOTIDE SEQUENCE [LARGE SCALE GENOMIC DNA]</scope>
    <source>
        <strain evidence="3">cv. Nipponbare</strain>
    </source>
</reference>
<evidence type="ECO:0000313" key="3">
    <source>
        <dbReference type="Proteomes" id="UP000059680"/>
    </source>
</evidence>
<accession>A0A0P0XYN9</accession>